<accession>A0A117R657</accession>
<keyword evidence="1" id="KW-0812">Transmembrane</keyword>
<dbReference type="RefSeq" id="WP_059204931.1">
    <property type="nucleotide sequence ID" value="NZ_KQ948657.1"/>
</dbReference>
<dbReference type="EMBL" id="LMWU01000007">
    <property type="protein sequence ID" value="KUN73211.1"/>
    <property type="molecule type" value="Genomic_DNA"/>
</dbReference>
<feature type="transmembrane region" description="Helical" evidence="1">
    <location>
        <begin position="95"/>
        <end position="115"/>
    </location>
</feature>
<evidence type="ECO:0000313" key="3">
    <source>
        <dbReference type="Proteomes" id="UP000053669"/>
    </source>
</evidence>
<keyword evidence="1" id="KW-0472">Membrane</keyword>
<keyword evidence="1" id="KW-1133">Transmembrane helix</keyword>
<protein>
    <submittedName>
        <fullName evidence="2">Uncharacterized protein</fullName>
    </submittedName>
</protein>
<dbReference type="Proteomes" id="UP000053669">
    <property type="component" value="Unassembled WGS sequence"/>
</dbReference>
<dbReference type="AlphaFoldDB" id="A0A117R657"/>
<evidence type="ECO:0000313" key="2">
    <source>
        <dbReference type="EMBL" id="KUN73211.1"/>
    </source>
</evidence>
<feature type="transmembrane region" description="Helical" evidence="1">
    <location>
        <begin position="62"/>
        <end position="83"/>
    </location>
</feature>
<gene>
    <name evidence="2" type="ORF">AQJ46_08305</name>
</gene>
<proteinExistence type="predicted"/>
<sequence length="126" mass="13369">MYKRRRITGTYAGAALAAGLLPGVSPVADTPSWDFLLSGSVLLIVGQLIHCYPSAIRTSPWILFGAIGSVQDTLVWLLVSWISSRLDYGMHVDSFVTALLAGAIVRCLTLALMTVGPQPVPEAQAG</sequence>
<name>A0A117R657_9ACTN</name>
<organism evidence="2 3">
    <name type="scientific">Streptomyces canus</name>
    <dbReference type="NCBI Taxonomy" id="58343"/>
    <lineage>
        <taxon>Bacteria</taxon>
        <taxon>Bacillati</taxon>
        <taxon>Actinomycetota</taxon>
        <taxon>Actinomycetes</taxon>
        <taxon>Kitasatosporales</taxon>
        <taxon>Streptomycetaceae</taxon>
        <taxon>Streptomyces</taxon>
        <taxon>Streptomyces aurantiacus group</taxon>
    </lineage>
</organism>
<evidence type="ECO:0000256" key="1">
    <source>
        <dbReference type="SAM" id="Phobius"/>
    </source>
</evidence>
<comment type="caution">
    <text evidence="2">The sequence shown here is derived from an EMBL/GenBank/DDBJ whole genome shotgun (WGS) entry which is preliminary data.</text>
</comment>
<reference evidence="2 3" key="1">
    <citation type="submission" date="2015-10" db="EMBL/GenBank/DDBJ databases">
        <title>Draft genome sequence of Streptomyces canus DSM 40017, type strain for the species Streptomyces canus.</title>
        <authorList>
            <person name="Ruckert C."/>
            <person name="Winkler A."/>
            <person name="Kalinowski J."/>
            <person name="Kampfer P."/>
            <person name="Glaeser S."/>
        </authorList>
    </citation>
    <scope>NUCLEOTIDE SEQUENCE [LARGE SCALE GENOMIC DNA]</scope>
    <source>
        <strain evidence="2 3">DSM 40017</strain>
    </source>
</reference>